<proteinExistence type="predicted"/>
<dbReference type="RefSeq" id="WP_138898188.1">
    <property type="nucleotide sequence ID" value="NZ_BMVO01000056.1"/>
</dbReference>
<gene>
    <name evidence="1" type="ORF">GCM10010346_66050</name>
</gene>
<accession>A0ABQ3ECV5</accession>
<reference evidence="2" key="1">
    <citation type="journal article" date="2019" name="Int. J. Syst. Evol. Microbiol.">
        <title>The Global Catalogue of Microorganisms (GCM) 10K type strain sequencing project: providing services to taxonomists for standard genome sequencing and annotation.</title>
        <authorList>
            <consortium name="The Broad Institute Genomics Platform"/>
            <consortium name="The Broad Institute Genome Sequencing Center for Infectious Disease"/>
            <person name="Wu L."/>
            <person name="Ma J."/>
        </authorList>
    </citation>
    <scope>NUCLEOTIDE SEQUENCE [LARGE SCALE GENOMIC DNA]</scope>
    <source>
        <strain evidence="2">JCM 4737</strain>
    </source>
</reference>
<dbReference type="Proteomes" id="UP000599437">
    <property type="component" value="Unassembled WGS sequence"/>
</dbReference>
<name>A0ABQ3ECV5_9ACTN</name>
<organism evidence="1 2">
    <name type="scientific">Streptomyces chryseus</name>
    <dbReference type="NCBI Taxonomy" id="68186"/>
    <lineage>
        <taxon>Bacteria</taxon>
        <taxon>Bacillati</taxon>
        <taxon>Actinomycetota</taxon>
        <taxon>Actinomycetes</taxon>
        <taxon>Kitasatosporales</taxon>
        <taxon>Streptomycetaceae</taxon>
        <taxon>Streptomyces</taxon>
    </lineage>
</organism>
<comment type="caution">
    <text evidence="1">The sequence shown here is derived from an EMBL/GenBank/DDBJ whole genome shotgun (WGS) entry which is preliminary data.</text>
</comment>
<evidence type="ECO:0000313" key="1">
    <source>
        <dbReference type="EMBL" id="GHB33682.1"/>
    </source>
</evidence>
<keyword evidence="2" id="KW-1185">Reference proteome</keyword>
<protein>
    <submittedName>
        <fullName evidence="1">Uncharacterized protein</fullName>
    </submittedName>
</protein>
<sequence>MNIYITSQKPQVLALWKECIPPSTLIEYRDVSPTQLSVDAILMAGSFAFERYGGRPQRDVAQILPNRRNDNLPNLVIIPPYRPVADQEGGGHLAAPGWEDTSPAFHAISRSLLAIREWNSTNEHLLAISTVNMSLPFLGMNDETDQSTPMSAYRALSECGEFFVT</sequence>
<dbReference type="EMBL" id="BMVO01000056">
    <property type="protein sequence ID" value="GHB33682.1"/>
    <property type="molecule type" value="Genomic_DNA"/>
</dbReference>
<evidence type="ECO:0000313" key="2">
    <source>
        <dbReference type="Proteomes" id="UP000599437"/>
    </source>
</evidence>